<dbReference type="PANTHER" id="PTHR48261:SF2">
    <property type="entry name" value="ACETYLGLUCOSAMINYLTRANSFERASE"/>
    <property type="match status" value="1"/>
</dbReference>
<feature type="domain" description="Glycosyl transferase 64" evidence="5">
    <location>
        <begin position="48"/>
        <end position="239"/>
    </location>
</feature>
<evidence type="ECO:0000313" key="6">
    <source>
        <dbReference type="EMBL" id="OEU09371.1"/>
    </source>
</evidence>
<evidence type="ECO:0000256" key="3">
    <source>
        <dbReference type="ARBA" id="ARBA00023136"/>
    </source>
</evidence>
<dbReference type="Proteomes" id="UP000095751">
    <property type="component" value="Unassembled WGS sequence"/>
</dbReference>
<dbReference type="OrthoDB" id="1684102at2759"/>
<dbReference type="InterPro" id="IPR015338">
    <property type="entry name" value="GT64_dom"/>
</dbReference>
<dbReference type="EMBL" id="KV784375">
    <property type="protein sequence ID" value="OEU09371.1"/>
    <property type="molecule type" value="Genomic_DNA"/>
</dbReference>
<keyword evidence="7" id="KW-1185">Reference proteome</keyword>
<keyword evidence="2" id="KW-0808">Transferase</keyword>
<evidence type="ECO:0000259" key="5">
    <source>
        <dbReference type="Pfam" id="PF09258"/>
    </source>
</evidence>
<accession>A0A1E7ETS6</accession>
<dbReference type="PANTHER" id="PTHR48261">
    <property type="entry name" value="ACETYLGLUCOSAMINYLTRANSFERASE"/>
    <property type="match status" value="1"/>
</dbReference>
<name>A0A1E7ETS6_9STRA</name>
<dbReference type="AlphaFoldDB" id="A0A1E7ETS6"/>
<keyword evidence="4" id="KW-1015">Disulfide bond</keyword>
<dbReference type="Pfam" id="PF09258">
    <property type="entry name" value="Glyco_transf_64"/>
    <property type="match status" value="1"/>
</dbReference>
<dbReference type="InParanoid" id="A0A1E7ETS6"/>
<evidence type="ECO:0000313" key="7">
    <source>
        <dbReference type="Proteomes" id="UP000095751"/>
    </source>
</evidence>
<proteinExistence type="predicted"/>
<gene>
    <name evidence="6" type="ORF">FRACYDRAFT_212104</name>
</gene>
<dbReference type="GO" id="GO:0016757">
    <property type="term" value="F:glycosyltransferase activity"/>
    <property type="evidence" value="ECO:0007669"/>
    <property type="project" value="InterPro"/>
</dbReference>
<keyword evidence="3" id="KW-0472">Membrane</keyword>
<dbReference type="InterPro" id="IPR004263">
    <property type="entry name" value="Exostosin"/>
</dbReference>
<dbReference type="InterPro" id="IPR029044">
    <property type="entry name" value="Nucleotide-diphossugar_trans"/>
</dbReference>
<protein>
    <recommendedName>
        <fullName evidence="5">Glycosyl transferase 64 domain-containing protein</fullName>
    </recommendedName>
</protein>
<dbReference type="Gene3D" id="3.90.550.10">
    <property type="entry name" value="Spore Coat Polysaccharide Biosynthesis Protein SpsA, Chain A"/>
    <property type="match status" value="1"/>
</dbReference>
<reference evidence="6 7" key="1">
    <citation type="submission" date="2016-09" db="EMBL/GenBank/DDBJ databases">
        <title>Extensive genetic diversity and differential bi-allelic expression allows diatom success in the polar Southern Ocean.</title>
        <authorList>
            <consortium name="DOE Joint Genome Institute"/>
            <person name="Mock T."/>
            <person name="Otillar R.P."/>
            <person name="Strauss J."/>
            <person name="Dupont C."/>
            <person name="Frickenhaus S."/>
            <person name="Maumus F."/>
            <person name="Mcmullan M."/>
            <person name="Sanges R."/>
            <person name="Schmutz J."/>
            <person name="Toseland A."/>
            <person name="Valas R."/>
            <person name="Veluchamy A."/>
            <person name="Ward B.J."/>
            <person name="Allen A."/>
            <person name="Barry K."/>
            <person name="Falciatore A."/>
            <person name="Ferrante M."/>
            <person name="Fortunato A.E."/>
            <person name="Gloeckner G."/>
            <person name="Gruber A."/>
            <person name="Hipkin R."/>
            <person name="Janech M."/>
            <person name="Kroth P."/>
            <person name="Leese F."/>
            <person name="Lindquist E."/>
            <person name="Lyon B.R."/>
            <person name="Martin J."/>
            <person name="Mayer C."/>
            <person name="Parker M."/>
            <person name="Quesneville H."/>
            <person name="Raymond J."/>
            <person name="Uhlig C."/>
            <person name="Valentin K.U."/>
            <person name="Worden A.Z."/>
            <person name="Armbrust E.V."/>
            <person name="Bowler C."/>
            <person name="Green B."/>
            <person name="Moulton V."/>
            <person name="Van Oosterhout C."/>
            <person name="Grigoriev I."/>
        </authorList>
    </citation>
    <scope>NUCLEOTIDE SEQUENCE [LARGE SCALE GENOMIC DNA]</scope>
    <source>
        <strain evidence="6 7">CCMP1102</strain>
    </source>
</reference>
<comment type="subcellular location">
    <subcellularLocation>
        <location evidence="1">Membrane</location>
    </subcellularLocation>
</comment>
<evidence type="ECO:0000256" key="4">
    <source>
        <dbReference type="ARBA" id="ARBA00023157"/>
    </source>
</evidence>
<organism evidence="6 7">
    <name type="scientific">Fragilariopsis cylindrus CCMP1102</name>
    <dbReference type="NCBI Taxonomy" id="635003"/>
    <lineage>
        <taxon>Eukaryota</taxon>
        <taxon>Sar</taxon>
        <taxon>Stramenopiles</taxon>
        <taxon>Ochrophyta</taxon>
        <taxon>Bacillariophyta</taxon>
        <taxon>Bacillariophyceae</taxon>
        <taxon>Bacillariophycidae</taxon>
        <taxon>Bacillariales</taxon>
        <taxon>Bacillariaceae</taxon>
        <taxon>Fragilariopsis</taxon>
    </lineage>
</organism>
<dbReference type="SUPFAM" id="SSF53448">
    <property type="entry name" value="Nucleotide-diphospho-sugar transferases"/>
    <property type="match status" value="1"/>
</dbReference>
<evidence type="ECO:0000256" key="2">
    <source>
        <dbReference type="ARBA" id="ARBA00022679"/>
    </source>
</evidence>
<sequence>MNLISTASSNAITTNVASSHHQLTAPSIRGTQITYSIPLPLPREKISVVLMNYSRPRMIRESTMMRTLLSHPNIDEVLLLHSNPKTVFEFVHPKVKNIDAMEHNNEMGLSLRFYFCQIARNNWVLHLDDDMEFTTEALNELIIEFGRNPKRIIGRFGRDLSIGNSFNGYSSTNRHKNTEVILTKLMLMERETCSAFFEYAHLVWNDVVLHNGEGPLWNGEDIFMSLVANHVYQQHGIQYNNYAMDWLDVWQADDSFKDYDNGRYDISGGMQGIRFWSWQWWQTLLRRNRHYSYRGKLWQIARERLASLQ</sequence>
<dbReference type="KEGG" id="fcy:FRACYDRAFT_212104"/>
<evidence type="ECO:0000256" key="1">
    <source>
        <dbReference type="ARBA" id="ARBA00004370"/>
    </source>
</evidence>
<dbReference type="GO" id="GO:0016020">
    <property type="term" value="C:membrane"/>
    <property type="evidence" value="ECO:0007669"/>
    <property type="project" value="UniProtKB-SubCell"/>
</dbReference>